<evidence type="ECO:0000256" key="2">
    <source>
        <dbReference type="ARBA" id="ARBA00006275"/>
    </source>
</evidence>
<dbReference type="AlphaFoldDB" id="A0A4U0GYP2"/>
<name>A0A4U0GYP2_9SPHI</name>
<sequence length="522" mass="58159">MKQLTKLYVGLLSVLMLIVSCTKDLDQYPTIETTADAVYTSVDGYKSALAKLYASFAIAGNGRGDDNPDMGSATASWGYLRVYFNLQEIPTDEVIYTWAGGDNLVDIQFINWGASDTWVNAMYYRIYYTIAISNEFLRNATAEKISSFSTEQQREILEFAAEARFLRALAYSHAMDLYGNVPFVTETDAVGAFFPPRITRSDLFDFIESELIQIADILSEPQSNVYGRVSKAAAWSLLAKNYLNAQVYTGTARYADCITYSKKVIDAGYSLETDYKKLFNADNDLRVQEIIFPIQADVQHTTTWGATTYLVNGPIVGSMNAADYGVVSGWNSFRTLREFVSTFDTNDLRGDFWTDGQSLDVDDPSSSGQGYSLVKFTNLNDDGTFTTDEGMVSTDFPMIRLADVYLMYAESVVRGGGGGDLQEALSLVNLIRRRAFGNDSGQIGTAQLTLDFLLAERGRELFWECTRRTDLIRFGRFSGGTYLWQWKGGAVDGRSVDVKYNLYPIPATDLTANPNLIQNTGY</sequence>
<evidence type="ECO:0000256" key="6">
    <source>
        <dbReference type="SAM" id="SignalP"/>
    </source>
</evidence>
<evidence type="ECO:0000259" key="8">
    <source>
        <dbReference type="Pfam" id="PF14322"/>
    </source>
</evidence>
<dbReference type="InterPro" id="IPR011990">
    <property type="entry name" value="TPR-like_helical_dom_sf"/>
</dbReference>
<proteinExistence type="inferred from homology"/>
<evidence type="ECO:0000256" key="3">
    <source>
        <dbReference type="ARBA" id="ARBA00022729"/>
    </source>
</evidence>
<dbReference type="GO" id="GO:0009279">
    <property type="term" value="C:cell outer membrane"/>
    <property type="evidence" value="ECO:0007669"/>
    <property type="project" value="UniProtKB-SubCell"/>
</dbReference>
<protein>
    <submittedName>
        <fullName evidence="9">RagB/SusD family nutrient uptake outer membrane protein</fullName>
    </submittedName>
</protein>
<feature type="chain" id="PRO_5020856144" evidence="6">
    <location>
        <begin position="23"/>
        <end position="522"/>
    </location>
</feature>
<dbReference type="PROSITE" id="PS51257">
    <property type="entry name" value="PROKAR_LIPOPROTEIN"/>
    <property type="match status" value="1"/>
</dbReference>
<dbReference type="Pfam" id="PF07980">
    <property type="entry name" value="SusD_RagB"/>
    <property type="match status" value="1"/>
</dbReference>
<organism evidence="9 10">
    <name type="scientific">Sphingobacterium alkalisoli</name>
    <dbReference type="NCBI Taxonomy" id="1874115"/>
    <lineage>
        <taxon>Bacteria</taxon>
        <taxon>Pseudomonadati</taxon>
        <taxon>Bacteroidota</taxon>
        <taxon>Sphingobacteriia</taxon>
        <taxon>Sphingobacteriales</taxon>
        <taxon>Sphingobacteriaceae</taxon>
        <taxon>Sphingobacterium</taxon>
    </lineage>
</organism>
<keyword evidence="5" id="KW-0998">Cell outer membrane</keyword>
<dbReference type="Proteomes" id="UP000309872">
    <property type="component" value="Unassembled WGS sequence"/>
</dbReference>
<dbReference type="CDD" id="cd08977">
    <property type="entry name" value="SusD"/>
    <property type="match status" value="1"/>
</dbReference>
<dbReference type="Pfam" id="PF14322">
    <property type="entry name" value="SusD-like_3"/>
    <property type="match status" value="1"/>
</dbReference>
<dbReference type="Gene3D" id="1.25.40.390">
    <property type="match status" value="1"/>
</dbReference>
<reference evidence="9 10" key="1">
    <citation type="submission" date="2019-04" db="EMBL/GenBank/DDBJ databases">
        <title>Sphingobacterium olei sp. nov., isolated from oil-contaminated soil.</title>
        <authorList>
            <person name="Liu B."/>
        </authorList>
    </citation>
    <scope>NUCLEOTIDE SEQUENCE [LARGE SCALE GENOMIC DNA]</scope>
    <source>
        <strain evidence="9 10">Y3L14</strain>
    </source>
</reference>
<comment type="similarity">
    <text evidence="2">Belongs to the SusD family.</text>
</comment>
<dbReference type="RefSeq" id="WP_136821407.1">
    <property type="nucleotide sequence ID" value="NZ_BMJX01000004.1"/>
</dbReference>
<feature type="signal peptide" evidence="6">
    <location>
        <begin position="1"/>
        <end position="22"/>
    </location>
</feature>
<dbReference type="EMBL" id="SUKA01000004">
    <property type="protein sequence ID" value="TJY64347.1"/>
    <property type="molecule type" value="Genomic_DNA"/>
</dbReference>
<dbReference type="InterPro" id="IPR012944">
    <property type="entry name" value="SusD_RagB_dom"/>
</dbReference>
<evidence type="ECO:0000313" key="9">
    <source>
        <dbReference type="EMBL" id="TJY64347.1"/>
    </source>
</evidence>
<accession>A0A4U0GYP2</accession>
<dbReference type="Gene3D" id="1.25.40.10">
    <property type="entry name" value="Tetratricopeptide repeat domain"/>
    <property type="match status" value="1"/>
</dbReference>
<feature type="domain" description="RagB/SusD" evidence="7">
    <location>
        <begin position="364"/>
        <end position="522"/>
    </location>
</feature>
<evidence type="ECO:0000256" key="1">
    <source>
        <dbReference type="ARBA" id="ARBA00004442"/>
    </source>
</evidence>
<dbReference type="InterPro" id="IPR033985">
    <property type="entry name" value="SusD-like_N"/>
</dbReference>
<evidence type="ECO:0000313" key="10">
    <source>
        <dbReference type="Proteomes" id="UP000309872"/>
    </source>
</evidence>
<gene>
    <name evidence="9" type="ORF">FAZ19_14175</name>
</gene>
<keyword evidence="10" id="KW-1185">Reference proteome</keyword>
<dbReference type="SUPFAM" id="SSF48452">
    <property type="entry name" value="TPR-like"/>
    <property type="match status" value="1"/>
</dbReference>
<dbReference type="Gene3D" id="1.10.3780.10">
    <property type="entry name" value="SusD-like"/>
    <property type="match status" value="1"/>
</dbReference>
<dbReference type="OrthoDB" id="9783641at2"/>
<keyword evidence="4" id="KW-0472">Membrane</keyword>
<comment type="subcellular location">
    <subcellularLocation>
        <location evidence="1">Cell outer membrane</location>
    </subcellularLocation>
</comment>
<feature type="domain" description="SusD-like N-terminal" evidence="8">
    <location>
        <begin position="115"/>
        <end position="243"/>
    </location>
</feature>
<evidence type="ECO:0000256" key="5">
    <source>
        <dbReference type="ARBA" id="ARBA00023237"/>
    </source>
</evidence>
<comment type="caution">
    <text evidence="9">The sequence shown here is derived from an EMBL/GenBank/DDBJ whole genome shotgun (WGS) entry which is preliminary data.</text>
</comment>
<evidence type="ECO:0000259" key="7">
    <source>
        <dbReference type="Pfam" id="PF07980"/>
    </source>
</evidence>
<evidence type="ECO:0000256" key="4">
    <source>
        <dbReference type="ARBA" id="ARBA00023136"/>
    </source>
</evidence>
<keyword evidence="3 6" id="KW-0732">Signal</keyword>